<comment type="caution">
    <text evidence="1">The sequence shown here is derived from an EMBL/GenBank/DDBJ whole genome shotgun (WGS) entry which is preliminary data.</text>
</comment>
<evidence type="ECO:0000313" key="1">
    <source>
        <dbReference type="EMBL" id="KAJ7567939.1"/>
    </source>
</evidence>
<accession>A0ACC2EN42</accession>
<sequence length="118" mass="13468">MAIMSRPMLLALVLLVLFLTSQTDWLEQTKTVPESNVATKPQQVHTERQLIKEQIILIQEKRIYILNQLVKNLQHQLSLCQGNVSHNPTTENLQFEVENEGQNSIDLQSSSVDSDDMP</sequence>
<gene>
    <name evidence="1" type="ORF">O6H91_01G013000</name>
</gene>
<protein>
    <submittedName>
        <fullName evidence="1">Uncharacterized protein</fullName>
    </submittedName>
</protein>
<organism evidence="1 2">
    <name type="scientific">Diphasiastrum complanatum</name>
    <name type="common">Issler's clubmoss</name>
    <name type="synonym">Lycopodium complanatum</name>
    <dbReference type="NCBI Taxonomy" id="34168"/>
    <lineage>
        <taxon>Eukaryota</taxon>
        <taxon>Viridiplantae</taxon>
        <taxon>Streptophyta</taxon>
        <taxon>Embryophyta</taxon>
        <taxon>Tracheophyta</taxon>
        <taxon>Lycopodiopsida</taxon>
        <taxon>Lycopodiales</taxon>
        <taxon>Lycopodiaceae</taxon>
        <taxon>Lycopodioideae</taxon>
        <taxon>Diphasiastrum</taxon>
    </lineage>
</organism>
<dbReference type="EMBL" id="CM055092">
    <property type="protein sequence ID" value="KAJ7567939.1"/>
    <property type="molecule type" value="Genomic_DNA"/>
</dbReference>
<proteinExistence type="predicted"/>
<evidence type="ECO:0000313" key="2">
    <source>
        <dbReference type="Proteomes" id="UP001162992"/>
    </source>
</evidence>
<dbReference type="Proteomes" id="UP001162992">
    <property type="component" value="Chromosome 1"/>
</dbReference>
<keyword evidence="2" id="KW-1185">Reference proteome</keyword>
<name>A0ACC2EN42_DIPCM</name>
<reference evidence="2" key="1">
    <citation type="journal article" date="2024" name="Proc. Natl. Acad. Sci. U.S.A.">
        <title>Extraordinary preservation of gene collinearity over three hundred million years revealed in homosporous lycophytes.</title>
        <authorList>
            <person name="Li C."/>
            <person name="Wickell D."/>
            <person name="Kuo L.Y."/>
            <person name="Chen X."/>
            <person name="Nie B."/>
            <person name="Liao X."/>
            <person name="Peng D."/>
            <person name="Ji J."/>
            <person name="Jenkins J."/>
            <person name="Williams M."/>
            <person name="Shu S."/>
            <person name="Plott C."/>
            <person name="Barry K."/>
            <person name="Rajasekar S."/>
            <person name="Grimwood J."/>
            <person name="Han X."/>
            <person name="Sun S."/>
            <person name="Hou Z."/>
            <person name="He W."/>
            <person name="Dai G."/>
            <person name="Sun C."/>
            <person name="Schmutz J."/>
            <person name="Leebens-Mack J.H."/>
            <person name="Li F.W."/>
            <person name="Wang L."/>
        </authorList>
    </citation>
    <scope>NUCLEOTIDE SEQUENCE [LARGE SCALE GENOMIC DNA]</scope>
    <source>
        <strain evidence="2">cv. PW_Plant_1</strain>
    </source>
</reference>